<evidence type="ECO:0000256" key="3">
    <source>
        <dbReference type="ARBA" id="ARBA00023295"/>
    </source>
</evidence>
<dbReference type="InterPro" id="IPR045857">
    <property type="entry name" value="O16G_dom_2"/>
</dbReference>
<dbReference type="GO" id="GO:0005987">
    <property type="term" value="P:sucrose catabolic process"/>
    <property type="evidence" value="ECO:0007669"/>
    <property type="project" value="TreeGrafter"/>
</dbReference>
<reference evidence="7 8" key="1">
    <citation type="journal article" date="2019" name="Nat. Ecol. Evol.">
        <title>Megaphylogeny resolves global patterns of mushroom evolution.</title>
        <authorList>
            <person name="Varga T."/>
            <person name="Krizsan K."/>
            <person name="Foldi C."/>
            <person name="Dima B."/>
            <person name="Sanchez-Garcia M."/>
            <person name="Sanchez-Ramirez S."/>
            <person name="Szollosi G.J."/>
            <person name="Szarkandi J.G."/>
            <person name="Papp V."/>
            <person name="Albert L."/>
            <person name="Andreopoulos W."/>
            <person name="Angelini C."/>
            <person name="Antonin V."/>
            <person name="Barry K.W."/>
            <person name="Bougher N.L."/>
            <person name="Buchanan P."/>
            <person name="Buyck B."/>
            <person name="Bense V."/>
            <person name="Catcheside P."/>
            <person name="Chovatia M."/>
            <person name="Cooper J."/>
            <person name="Damon W."/>
            <person name="Desjardin D."/>
            <person name="Finy P."/>
            <person name="Geml J."/>
            <person name="Haridas S."/>
            <person name="Hughes K."/>
            <person name="Justo A."/>
            <person name="Karasinski D."/>
            <person name="Kautmanova I."/>
            <person name="Kiss B."/>
            <person name="Kocsube S."/>
            <person name="Kotiranta H."/>
            <person name="LaButti K.M."/>
            <person name="Lechner B.E."/>
            <person name="Liimatainen K."/>
            <person name="Lipzen A."/>
            <person name="Lukacs Z."/>
            <person name="Mihaltcheva S."/>
            <person name="Morgado L.N."/>
            <person name="Niskanen T."/>
            <person name="Noordeloos M.E."/>
            <person name="Ohm R.A."/>
            <person name="Ortiz-Santana B."/>
            <person name="Ovrebo C."/>
            <person name="Racz N."/>
            <person name="Riley R."/>
            <person name="Savchenko A."/>
            <person name="Shiryaev A."/>
            <person name="Soop K."/>
            <person name="Spirin V."/>
            <person name="Szebenyi C."/>
            <person name="Tomsovsky M."/>
            <person name="Tulloss R.E."/>
            <person name="Uehling J."/>
            <person name="Grigoriev I.V."/>
            <person name="Vagvolgyi C."/>
            <person name="Papp T."/>
            <person name="Martin F.M."/>
            <person name="Miettinen O."/>
            <person name="Hibbett D.S."/>
            <person name="Nagy L.G."/>
        </authorList>
    </citation>
    <scope>NUCLEOTIDE SEQUENCE [LARGE SCALE GENOMIC DNA]</scope>
    <source>
        <strain evidence="7 8">CBS 309.79</strain>
    </source>
</reference>
<dbReference type="EMBL" id="ML178863">
    <property type="protein sequence ID" value="TFK96303.1"/>
    <property type="molecule type" value="Genomic_DNA"/>
</dbReference>
<dbReference type="SUPFAM" id="SSF51011">
    <property type="entry name" value="Glycosyl hydrolase domain"/>
    <property type="match status" value="1"/>
</dbReference>
<feature type="compositionally biased region" description="Basic and acidic residues" evidence="5">
    <location>
        <begin position="66"/>
        <end position="86"/>
    </location>
</feature>
<keyword evidence="3" id="KW-0326">Glycosidase</keyword>
<dbReference type="OrthoDB" id="1740265at2759"/>
<evidence type="ECO:0000256" key="1">
    <source>
        <dbReference type="ARBA" id="ARBA00008061"/>
    </source>
</evidence>
<dbReference type="AlphaFoldDB" id="A0A5C3QCX3"/>
<sequence>MADFEELVKGCHRRKIKVVYAARHLVARAYSSQPFPFVLRSMDLVANHTSHEHEWFTKSRASKGNPKRDWYISRPPRYDEEGKRHPPNDWRAHFQGTVLSDLVAVAGIQLNAHIGAFRARLGVGQPDLNWENGDLRQGVYDIVRFWVDKGVDGFRPLDVINKISKARGLPDAPILLPEEEYQWGHCHYVEGYALSLILMLIDPALNGRDPRPRVHEFVKEMHDRVLSSNDLITIGETPQTLDPSAIAAYIFPQNKELNMIFHFELIDIDSPHGIRKAGLPLVYERPRLRELKEVIGKWQTYVREEGFWNTIYIENHDRGRSVSRSGDDSDEWRTMSAKLLAILQVMQSGTLFLYQGEELGLRNFPATWGIEEYKNVHTRNYHKKVLDERRTLASDGEVVIDMSEVLEGLAKKARDHARTPMQWANSANAGFSTGTPWMRVNEDYEDWNVADQEQDLPSVLVFWRAALAMRKKQHDVLIYGDFLDLLPDHENLFIFKRKLGDVSALVMLNFAVEEESYELGVAESEHDSYDFLLGNYPGEVGCVHKTF</sequence>
<evidence type="ECO:0000256" key="5">
    <source>
        <dbReference type="SAM" id="MobiDB-lite"/>
    </source>
</evidence>
<comment type="similarity">
    <text evidence="1">Belongs to the glycosyl hydrolase 13 family.</text>
</comment>
<dbReference type="STRING" id="1884261.A0A5C3QCX3"/>
<gene>
    <name evidence="7" type="ORF">BDV98DRAFT_597784</name>
</gene>
<keyword evidence="8" id="KW-1185">Reference proteome</keyword>
<dbReference type="Proteomes" id="UP000305067">
    <property type="component" value="Unassembled WGS sequence"/>
</dbReference>
<name>A0A5C3QCX3_9AGAR</name>
<dbReference type="Gene3D" id="3.20.20.80">
    <property type="entry name" value="Glycosidases"/>
    <property type="match status" value="1"/>
</dbReference>
<dbReference type="Gene3D" id="2.60.40.1180">
    <property type="entry name" value="Golgi alpha-mannosidase II"/>
    <property type="match status" value="1"/>
</dbReference>
<dbReference type="SMART" id="SM00642">
    <property type="entry name" value="Aamy"/>
    <property type="match status" value="1"/>
</dbReference>
<evidence type="ECO:0000313" key="7">
    <source>
        <dbReference type="EMBL" id="TFK96303.1"/>
    </source>
</evidence>
<dbReference type="GO" id="GO:0033934">
    <property type="term" value="F:glucan 1,4-alpha-maltotriohydrolase activity"/>
    <property type="evidence" value="ECO:0007669"/>
    <property type="project" value="TreeGrafter"/>
</dbReference>
<dbReference type="InterPro" id="IPR006047">
    <property type="entry name" value="GH13_cat_dom"/>
</dbReference>
<keyword evidence="4" id="KW-0462">Maltose metabolism</keyword>
<dbReference type="Pfam" id="PF00128">
    <property type="entry name" value="Alpha-amylase"/>
    <property type="match status" value="1"/>
</dbReference>
<organism evidence="7 8">
    <name type="scientific">Pterulicium gracile</name>
    <dbReference type="NCBI Taxonomy" id="1884261"/>
    <lineage>
        <taxon>Eukaryota</taxon>
        <taxon>Fungi</taxon>
        <taxon>Dikarya</taxon>
        <taxon>Basidiomycota</taxon>
        <taxon>Agaricomycotina</taxon>
        <taxon>Agaricomycetes</taxon>
        <taxon>Agaricomycetidae</taxon>
        <taxon>Agaricales</taxon>
        <taxon>Pleurotineae</taxon>
        <taxon>Pterulaceae</taxon>
        <taxon>Pterulicium</taxon>
    </lineage>
</organism>
<dbReference type="GO" id="GO:0000025">
    <property type="term" value="P:maltose catabolic process"/>
    <property type="evidence" value="ECO:0007669"/>
    <property type="project" value="TreeGrafter"/>
</dbReference>
<evidence type="ECO:0000259" key="6">
    <source>
        <dbReference type="SMART" id="SM00642"/>
    </source>
</evidence>
<dbReference type="Gene3D" id="3.90.400.10">
    <property type="entry name" value="Oligo-1,6-glucosidase, Domain 2"/>
    <property type="match status" value="1"/>
</dbReference>
<dbReference type="FunFam" id="3.20.20.80:FF:000064">
    <property type="entry name" value="Oligo-1,6-glucosidase"/>
    <property type="match status" value="1"/>
</dbReference>
<dbReference type="GO" id="GO:0004575">
    <property type="term" value="F:sucrose alpha-glucosidase activity"/>
    <property type="evidence" value="ECO:0007669"/>
    <property type="project" value="TreeGrafter"/>
</dbReference>
<feature type="region of interest" description="Disordered" evidence="5">
    <location>
        <begin position="58"/>
        <end position="86"/>
    </location>
</feature>
<dbReference type="InterPro" id="IPR013780">
    <property type="entry name" value="Glyco_hydro_b"/>
</dbReference>
<dbReference type="PANTHER" id="PTHR10357:SF179">
    <property type="entry name" value="NEUTRAL AND BASIC AMINO ACID TRANSPORT PROTEIN RBAT"/>
    <property type="match status" value="1"/>
</dbReference>
<dbReference type="SUPFAM" id="SSF51445">
    <property type="entry name" value="(Trans)glycosidases"/>
    <property type="match status" value="1"/>
</dbReference>
<dbReference type="PANTHER" id="PTHR10357">
    <property type="entry name" value="ALPHA-AMYLASE FAMILY MEMBER"/>
    <property type="match status" value="1"/>
</dbReference>
<dbReference type="InterPro" id="IPR017853">
    <property type="entry name" value="GH"/>
</dbReference>
<evidence type="ECO:0000256" key="4">
    <source>
        <dbReference type="ARBA" id="ARBA00026248"/>
    </source>
</evidence>
<evidence type="ECO:0000313" key="8">
    <source>
        <dbReference type="Proteomes" id="UP000305067"/>
    </source>
</evidence>
<dbReference type="GO" id="GO:0004574">
    <property type="term" value="F:oligo-1,6-glucosidase activity"/>
    <property type="evidence" value="ECO:0007669"/>
    <property type="project" value="TreeGrafter"/>
</dbReference>
<proteinExistence type="inferred from homology"/>
<feature type="domain" description="Glycosyl hydrolase family 13 catalytic" evidence="6">
    <location>
        <begin position="1"/>
        <end position="390"/>
    </location>
</feature>
<keyword evidence="2 7" id="KW-0378">Hydrolase</keyword>
<protein>
    <submittedName>
        <fullName evidence="7">Glycoside hydrolase superfamily</fullName>
    </submittedName>
</protein>
<dbReference type="GO" id="GO:0004556">
    <property type="term" value="F:alpha-amylase activity"/>
    <property type="evidence" value="ECO:0007669"/>
    <property type="project" value="TreeGrafter"/>
</dbReference>
<accession>A0A5C3QCX3</accession>
<evidence type="ECO:0000256" key="2">
    <source>
        <dbReference type="ARBA" id="ARBA00022801"/>
    </source>
</evidence>